<dbReference type="RefSeq" id="WP_248009677.1">
    <property type="nucleotide sequence ID" value="NZ_JAJHVV010000009.1"/>
</dbReference>
<evidence type="ECO:0000256" key="7">
    <source>
        <dbReference type="ARBA" id="ARBA00023136"/>
    </source>
</evidence>
<feature type="transmembrane region" description="Helical" evidence="8">
    <location>
        <begin position="62"/>
        <end position="82"/>
    </location>
</feature>
<feature type="transmembrane region" description="Helical" evidence="8">
    <location>
        <begin position="162"/>
        <end position="183"/>
    </location>
</feature>
<keyword evidence="4" id="KW-1003">Cell membrane</keyword>
<evidence type="ECO:0000256" key="8">
    <source>
        <dbReference type="SAM" id="Phobius"/>
    </source>
</evidence>
<accession>A0A9X1XKN4</accession>
<evidence type="ECO:0008006" key="11">
    <source>
        <dbReference type="Google" id="ProtNLM"/>
    </source>
</evidence>
<keyword evidence="5 8" id="KW-0812">Transmembrane</keyword>
<organism evidence="9 10">
    <name type="scientific">Vibrio amylolyticus</name>
    <dbReference type="NCBI Taxonomy" id="2847292"/>
    <lineage>
        <taxon>Bacteria</taxon>
        <taxon>Pseudomonadati</taxon>
        <taxon>Pseudomonadota</taxon>
        <taxon>Gammaproteobacteria</taxon>
        <taxon>Vibrionales</taxon>
        <taxon>Vibrionaceae</taxon>
        <taxon>Vibrio</taxon>
    </lineage>
</organism>
<evidence type="ECO:0000256" key="6">
    <source>
        <dbReference type="ARBA" id="ARBA00022989"/>
    </source>
</evidence>
<dbReference type="Pfam" id="PF03547">
    <property type="entry name" value="Mem_trans"/>
    <property type="match status" value="1"/>
</dbReference>
<evidence type="ECO:0000256" key="1">
    <source>
        <dbReference type="ARBA" id="ARBA00004651"/>
    </source>
</evidence>
<keyword evidence="3" id="KW-0813">Transport</keyword>
<evidence type="ECO:0000256" key="2">
    <source>
        <dbReference type="ARBA" id="ARBA00010145"/>
    </source>
</evidence>
<feature type="transmembrane region" description="Helical" evidence="8">
    <location>
        <begin position="293"/>
        <end position="311"/>
    </location>
</feature>
<dbReference type="Proteomes" id="UP001139559">
    <property type="component" value="Unassembled WGS sequence"/>
</dbReference>
<gene>
    <name evidence="9" type="ORF">KP803_15065</name>
</gene>
<dbReference type="InterPro" id="IPR038770">
    <property type="entry name" value="Na+/solute_symporter_sf"/>
</dbReference>
<proteinExistence type="inferred from homology"/>
<dbReference type="AlphaFoldDB" id="A0A9X1XKN4"/>
<feature type="transmembrane region" description="Helical" evidence="8">
    <location>
        <begin position="123"/>
        <end position="142"/>
    </location>
</feature>
<dbReference type="GO" id="GO:0055085">
    <property type="term" value="P:transmembrane transport"/>
    <property type="evidence" value="ECO:0007669"/>
    <property type="project" value="InterPro"/>
</dbReference>
<keyword evidence="10" id="KW-1185">Reference proteome</keyword>
<feature type="transmembrane region" description="Helical" evidence="8">
    <location>
        <begin position="262"/>
        <end position="281"/>
    </location>
</feature>
<keyword evidence="7 8" id="KW-0472">Membrane</keyword>
<protein>
    <recommendedName>
        <fullName evidence="11">AEC family transporter</fullName>
    </recommendedName>
</protein>
<dbReference type="GO" id="GO:0005886">
    <property type="term" value="C:plasma membrane"/>
    <property type="evidence" value="ECO:0007669"/>
    <property type="project" value="UniProtKB-SubCell"/>
</dbReference>
<dbReference type="PANTHER" id="PTHR36838:SF3">
    <property type="entry name" value="TRANSPORTER AUXIN EFFLUX CARRIER EC FAMILY"/>
    <property type="match status" value="1"/>
</dbReference>
<evidence type="ECO:0000313" key="9">
    <source>
        <dbReference type="EMBL" id="MCK6264599.1"/>
    </source>
</evidence>
<evidence type="ECO:0000256" key="3">
    <source>
        <dbReference type="ARBA" id="ARBA00022448"/>
    </source>
</evidence>
<evidence type="ECO:0000256" key="5">
    <source>
        <dbReference type="ARBA" id="ARBA00022692"/>
    </source>
</evidence>
<dbReference type="EMBL" id="JAJHVV010000009">
    <property type="protein sequence ID" value="MCK6264599.1"/>
    <property type="molecule type" value="Genomic_DNA"/>
</dbReference>
<feature type="transmembrane region" description="Helical" evidence="8">
    <location>
        <begin position="38"/>
        <end position="55"/>
    </location>
</feature>
<comment type="similarity">
    <text evidence="2">Belongs to the auxin efflux carrier (TC 2.A.69) family.</text>
</comment>
<comment type="caution">
    <text evidence="9">The sequence shown here is derived from an EMBL/GenBank/DDBJ whole genome shotgun (WGS) entry which is preliminary data.</text>
</comment>
<dbReference type="InterPro" id="IPR004776">
    <property type="entry name" value="Mem_transp_PIN-like"/>
</dbReference>
<keyword evidence="6 8" id="KW-1133">Transmembrane helix</keyword>
<comment type="subcellular location">
    <subcellularLocation>
        <location evidence="1">Cell membrane</location>
        <topology evidence="1">Multi-pass membrane protein</topology>
    </subcellularLocation>
</comment>
<evidence type="ECO:0000313" key="10">
    <source>
        <dbReference type="Proteomes" id="UP001139559"/>
    </source>
</evidence>
<feature type="transmembrane region" description="Helical" evidence="8">
    <location>
        <begin position="235"/>
        <end position="255"/>
    </location>
</feature>
<feature type="transmembrane region" description="Helical" evidence="8">
    <location>
        <begin position="195"/>
        <end position="215"/>
    </location>
</feature>
<reference evidence="9" key="1">
    <citation type="submission" date="2021-11" db="EMBL/GenBank/DDBJ databases">
        <title>Vibrio ZSDE26 sp. nov. and Vibrio ZSDZ34 sp. nov., isolated from coastal seawater in Qingdao.</title>
        <authorList>
            <person name="Zhang P."/>
        </authorList>
    </citation>
    <scope>NUCLEOTIDE SEQUENCE</scope>
    <source>
        <strain evidence="9">ZSDE26</strain>
    </source>
</reference>
<feature type="transmembrane region" description="Helical" evidence="8">
    <location>
        <begin position="94"/>
        <end position="116"/>
    </location>
</feature>
<dbReference type="Gene3D" id="1.20.1530.20">
    <property type="match status" value="1"/>
</dbReference>
<dbReference type="PANTHER" id="PTHR36838">
    <property type="entry name" value="AUXIN EFFLUX CARRIER FAMILY PROTEIN"/>
    <property type="match status" value="1"/>
</dbReference>
<sequence length="312" mass="34067">MGIAWALVIVVVGFLLGLAFQKGKPTLSQSTSILLSKFSLYFLIPFSVLSSLWQLPSITAQLIYLPFIGVAVIGVGIVVGFICRRYFQLNDHQFGALLPVTAFYNLGALGNLIVFVTIGENGIALLALFKLCEELIYFGWTFPYTRALNHSKNQSVSSRKPFWNDPVFIVALCAVVAGVLLNQFELPRPQNFADFLKVTVPLSSFLMITAVGMTFNVSGGKKWCKLGVSAAVLRSFGAILIVAILLSVLDLWGAYQGDLARVCLLLAVMPTAFMSVLPSVLYDLDKSLANTTWLISFLVSLLVIPATILFLL</sequence>
<name>A0A9X1XKN4_9VIBR</name>
<evidence type="ECO:0000256" key="4">
    <source>
        <dbReference type="ARBA" id="ARBA00022475"/>
    </source>
</evidence>